<dbReference type="AlphaFoldDB" id="A0A7I7SCA8"/>
<comment type="caution">
    <text evidence="1">The sequence shown here is derived from an EMBL/GenBank/DDBJ whole genome shotgun (WGS) entry which is preliminary data.</text>
</comment>
<sequence length="76" mass="7909">MISYEDALAEARRGGSAHADDAGQIAGLCESAVQAVCGAVSPKLVYEGAMKKGLSAKEFGRLLGCDPRAVEALQWL</sequence>
<dbReference type="RefSeq" id="WP_085305171.1">
    <property type="nucleotide sequence ID" value="NZ_AP022594.1"/>
</dbReference>
<keyword evidence="2" id="KW-1185">Reference proteome</keyword>
<dbReference type="OrthoDB" id="4775123at2"/>
<proteinExistence type="predicted"/>
<organism evidence="1 2">
    <name type="scientific">Mycolicibacillus koreensis</name>
    <dbReference type="NCBI Taxonomy" id="1069220"/>
    <lineage>
        <taxon>Bacteria</taxon>
        <taxon>Bacillati</taxon>
        <taxon>Actinomycetota</taxon>
        <taxon>Actinomycetes</taxon>
        <taxon>Mycobacteriales</taxon>
        <taxon>Mycobacteriaceae</taxon>
        <taxon>Mycolicibacillus</taxon>
    </lineage>
</organism>
<reference evidence="1 2" key="1">
    <citation type="submission" date="2017-04" db="EMBL/GenBank/DDBJ databases">
        <title>The new phylogeny of genus Mycobacterium.</title>
        <authorList>
            <person name="Tortoli E."/>
            <person name="Trovato A."/>
            <person name="Cirillo D.M."/>
        </authorList>
    </citation>
    <scope>NUCLEOTIDE SEQUENCE [LARGE SCALE GENOMIC DNA]</scope>
    <source>
        <strain evidence="1 2">KCTC 19819</strain>
    </source>
</reference>
<name>A0A7I7SCA8_9MYCO</name>
<dbReference type="EMBL" id="NCXO01000048">
    <property type="protein sequence ID" value="OSC30599.1"/>
    <property type="molecule type" value="Genomic_DNA"/>
</dbReference>
<evidence type="ECO:0000313" key="2">
    <source>
        <dbReference type="Proteomes" id="UP000193577"/>
    </source>
</evidence>
<dbReference type="Proteomes" id="UP000193577">
    <property type="component" value="Unassembled WGS sequence"/>
</dbReference>
<accession>A0A7I7SCA8</accession>
<gene>
    <name evidence="1" type="ORF">B8W67_16820</name>
</gene>
<protein>
    <submittedName>
        <fullName evidence="1">Uncharacterized protein</fullName>
    </submittedName>
</protein>
<evidence type="ECO:0000313" key="1">
    <source>
        <dbReference type="EMBL" id="OSC30599.1"/>
    </source>
</evidence>